<sequence length="54" mass="5827">MAHIDKMHPGKVVAYEGEANASYYIESRRVIVVADSGSFADVLAAVTALRDEVC</sequence>
<evidence type="ECO:0000313" key="2">
    <source>
        <dbReference type="Proteomes" id="UP000045782"/>
    </source>
</evidence>
<organism evidence="1 2">
    <name type="scientific">Mycobacteroides abscessus</name>
    <dbReference type="NCBI Taxonomy" id="36809"/>
    <lineage>
        <taxon>Bacteria</taxon>
        <taxon>Bacillati</taxon>
        <taxon>Actinomycetota</taxon>
        <taxon>Actinomycetes</taxon>
        <taxon>Mycobacteriales</taxon>
        <taxon>Mycobacteriaceae</taxon>
        <taxon>Mycobacteroides</taxon>
    </lineage>
</organism>
<dbReference type="AlphaFoldDB" id="A0A0U0ZNY9"/>
<reference evidence="1 2" key="1">
    <citation type="submission" date="2015-03" db="EMBL/GenBank/DDBJ databases">
        <authorList>
            <person name="Murphy D."/>
        </authorList>
    </citation>
    <scope>NUCLEOTIDE SEQUENCE [LARGE SCALE GENOMIC DNA]</scope>
    <source>
        <strain evidence="1 2">PAP088</strain>
    </source>
</reference>
<gene>
    <name evidence="1" type="ORF">ERS075579_02835</name>
</gene>
<evidence type="ECO:0000313" key="1">
    <source>
        <dbReference type="EMBL" id="CPV56750.1"/>
    </source>
</evidence>
<proteinExistence type="predicted"/>
<protein>
    <submittedName>
        <fullName evidence="1">Uncharacterized protein</fullName>
    </submittedName>
</protein>
<dbReference type="Proteomes" id="UP000045782">
    <property type="component" value="Unassembled WGS sequence"/>
</dbReference>
<dbReference type="RefSeq" id="WP_016896078.1">
    <property type="nucleotide sequence ID" value="NZ_CSWP01000005.1"/>
</dbReference>
<dbReference type="EMBL" id="CSWP01000005">
    <property type="protein sequence ID" value="CPV56750.1"/>
    <property type="molecule type" value="Genomic_DNA"/>
</dbReference>
<accession>A0A0U0ZNY9</accession>
<name>A0A0U0ZNY9_9MYCO</name>